<keyword evidence="4" id="KW-1185">Reference proteome</keyword>
<evidence type="ECO:0000313" key="4">
    <source>
        <dbReference type="Proteomes" id="UP000694001"/>
    </source>
</evidence>
<dbReference type="Proteomes" id="UP000694001">
    <property type="component" value="Chromosome"/>
</dbReference>
<sequence>MLSVAVIGAGAVGAATALMLAREGHRVTLIEPGEPGGEQAASYGNACWISPESVVPMSLPGVWRKVPGWLADPLGPLTIRWRHLPALAPWLIRFLRAGASPERVERTARALRALLHDAVERHEALAAAASVPELVVRRGHLYVWRDRDAFEAEGFAWALRRDAGVRWLELSAEELHQREPALSRDFGFAVLVEDGAHVTDPGAYVAALASAAIARGAIHRRTRATGFDIRGGRLQAVLTAEGRIAADRAVIAAGAHARPLAAAVGDRVPLESERGYHIVIEAPEASVRTPIMVGEAKAPLTPTAHGLRVAGQVELASLEAEPDWRRAEVLLSLARRVLPDLPAEIDPGRVRRWMGHRPSIADGLPVIGPASGCADVVHAFGHGHVGLAASAKTAALVADLVLGRPPVIDPAPYDAARFR</sequence>
<reference evidence="3" key="1">
    <citation type="submission" date="2021-06" db="EMBL/GenBank/DDBJ databases">
        <title>Elioraea tepida, sp. nov., a moderately thermophilic aerobic anoxygenic phototrophic bacterium isolated from an alkaline siliceous hot spring mat community in Yellowstone National Park, WY, USA.</title>
        <authorList>
            <person name="Saini M.K."/>
            <person name="Yoshida S."/>
            <person name="Sebastian A."/>
            <person name="Hirose S."/>
            <person name="Hara E."/>
            <person name="Tamaki H."/>
            <person name="Soulier N.T."/>
            <person name="Albert I."/>
            <person name="Hanada S."/>
            <person name="Bryant D.A."/>
            <person name="Tank M."/>
        </authorList>
    </citation>
    <scope>NUCLEOTIDE SEQUENCE</scope>
    <source>
        <strain evidence="3">MS-P2</strain>
    </source>
</reference>
<dbReference type="RefSeq" id="WP_218286024.1">
    <property type="nucleotide sequence ID" value="NZ_CP076448.1"/>
</dbReference>
<gene>
    <name evidence="3" type="ORF">KO353_01520</name>
</gene>
<dbReference type="KEGG" id="elio:KO353_01520"/>
<keyword evidence="1" id="KW-0560">Oxidoreductase</keyword>
<feature type="domain" description="FAD dependent oxidoreductase" evidence="2">
    <location>
        <begin position="4"/>
        <end position="400"/>
    </location>
</feature>
<evidence type="ECO:0000313" key="3">
    <source>
        <dbReference type="EMBL" id="QXM24967.1"/>
    </source>
</evidence>
<evidence type="ECO:0000259" key="2">
    <source>
        <dbReference type="Pfam" id="PF01266"/>
    </source>
</evidence>
<dbReference type="InterPro" id="IPR006076">
    <property type="entry name" value="FAD-dep_OxRdtase"/>
</dbReference>
<dbReference type="AlphaFoldDB" id="A0A975YK05"/>
<organism evidence="3 4">
    <name type="scientific">Elioraea tepida</name>
    <dbReference type="NCBI Taxonomy" id="2843330"/>
    <lineage>
        <taxon>Bacteria</taxon>
        <taxon>Pseudomonadati</taxon>
        <taxon>Pseudomonadota</taxon>
        <taxon>Alphaproteobacteria</taxon>
        <taxon>Acetobacterales</taxon>
        <taxon>Elioraeaceae</taxon>
        <taxon>Elioraea</taxon>
    </lineage>
</organism>
<dbReference type="GO" id="GO:0005737">
    <property type="term" value="C:cytoplasm"/>
    <property type="evidence" value="ECO:0007669"/>
    <property type="project" value="TreeGrafter"/>
</dbReference>
<dbReference type="GO" id="GO:0016491">
    <property type="term" value="F:oxidoreductase activity"/>
    <property type="evidence" value="ECO:0007669"/>
    <property type="project" value="UniProtKB-KW"/>
</dbReference>
<evidence type="ECO:0000256" key="1">
    <source>
        <dbReference type="ARBA" id="ARBA00023002"/>
    </source>
</evidence>
<proteinExistence type="predicted"/>
<accession>A0A975YK05</accession>
<dbReference type="Pfam" id="PF01266">
    <property type="entry name" value="DAO"/>
    <property type="match status" value="1"/>
</dbReference>
<protein>
    <submittedName>
        <fullName evidence="3">FAD-dependent oxidoreductase</fullName>
    </submittedName>
</protein>
<dbReference type="EMBL" id="CP076448">
    <property type="protein sequence ID" value="QXM24967.1"/>
    <property type="molecule type" value="Genomic_DNA"/>
</dbReference>
<dbReference type="PANTHER" id="PTHR13847:SF289">
    <property type="entry name" value="GLYCINE OXIDASE"/>
    <property type="match status" value="1"/>
</dbReference>
<name>A0A975YK05_9PROT</name>
<dbReference type="PANTHER" id="PTHR13847">
    <property type="entry name" value="SARCOSINE DEHYDROGENASE-RELATED"/>
    <property type="match status" value="1"/>
</dbReference>